<keyword evidence="1" id="KW-0489">Methyltransferase</keyword>
<dbReference type="PANTHER" id="PTHR43861">
    <property type="entry name" value="TRANS-ACONITATE 2-METHYLTRANSFERASE-RELATED"/>
    <property type="match status" value="1"/>
</dbReference>
<dbReference type="Proteomes" id="UP000245720">
    <property type="component" value="Unassembled WGS sequence"/>
</dbReference>
<comment type="caution">
    <text evidence="1">The sequence shown here is derived from an EMBL/GenBank/DDBJ whole genome shotgun (WGS) entry which is preliminary data.</text>
</comment>
<dbReference type="InterPro" id="IPR029063">
    <property type="entry name" value="SAM-dependent_MTases_sf"/>
</dbReference>
<dbReference type="RefSeq" id="WP_109726095.1">
    <property type="nucleotide sequence ID" value="NZ_QGDI01000004.1"/>
</dbReference>
<reference evidence="1 2" key="1">
    <citation type="submission" date="2018-05" db="EMBL/GenBank/DDBJ databases">
        <title>The Hungate 1000. A catalogue of reference genomes from the rumen microbiome.</title>
        <authorList>
            <person name="Kelly W."/>
        </authorList>
    </citation>
    <scope>NUCLEOTIDE SEQUENCE [LARGE SCALE GENOMIC DNA]</scope>
    <source>
        <strain evidence="1 2">SAb67</strain>
    </source>
</reference>
<gene>
    <name evidence="1" type="ORF">IE37_01273</name>
</gene>
<accession>A0A315Y227</accession>
<dbReference type="CDD" id="cd02440">
    <property type="entry name" value="AdoMet_MTases"/>
    <property type="match status" value="1"/>
</dbReference>
<dbReference type="STRING" id="1265.SAMN02910280_1613"/>
<dbReference type="GO" id="GO:0032259">
    <property type="term" value="P:methylation"/>
    <property type="evidence" value="ECO:0007669"/>
    <property type="project" value="UniProtKB-KW"/>
</dbReference>
<organism evidence="1 2">
    <name type="scientific">Ruminococcus flavefaciens</name>
    <dbReference type="NCBI Taxonomy" id="1265"/>
    <lineage>
        <taxon>Bacteria</taxon>
        <taxon>Bacillati</taxon>
        <taxon>Bacillota</taxon>
        <taxon>Clostridia</taxon>
        <taxon>Eubacteriales</taxon>
        <taxon>Oscillospiraceae</taxon>
        <taxon>Ruminococcus</taxon>
    </lineage>
</organism>
<name>A0A315Y227_RUMFL</name>
<evidence type="ECO:0000313" key="2">
    <source>
        <dbReference type="Proteomes" id="UP000245720"/>
    </source>
</evidence>
<protein>
    <submittedName>
        <fullName evidence="1">O-antigen chain-terminating methyltransferase</fullName>
    </submittedName>
</protein>
<dbReference type="GO" id="GO:0008168">
    <property type="term" value="F:methyltransferase activity"/>
    <property type="evidence" value="ECO:0007669"/>
    <property type="project" value="UniProtKB-KW"/>
</dbReference>
<dbReference type="EMBL" id="QGDI01000004">
    <property type="protein sequence ID" value="PWJ13468.1"/>
    <property type="molecule type" value="Genomic_DNA"/>
</dbReference>
<dbReference type="Gene3D" id="3.40.50.150">
    <property type="entry name" value="Vaccinia Virus protein VP39"/>
    <property type="match status" value="1"/>
</dbReference>
<dbReference type="AlphaFoldDB" id="A0A315Y227"/>
<keyword evidence="1" id="KW-0808">Transferase</keyword>
<dbReference type="OrthoDB" id="9815644at2"/>
<dbReference type="SUPFAM" id="SSF53335">
    <property type="entry name" value="S-adenosyl-L-methionine-dependent methyltransferases"/>
    <property type="match status" value="1"/>
</dbReference>
<sequence length="353" mass="38899">MSNISQFLESINNQKGIKGALKRKLFGSFFAGLRAADRDMAELEKRFGDSQGAAAESLSALRSDFESACVNLRNNNNLIERINSEEEFLRSKLGTVEKKLKGAAVQPAGTAQAAPAETAAAAPSGSGSDYEDIDYFDFENHFRGSIESIKKAQEFYLRFYSGKKHVVDIGCGRGEFLSLMKDNGINAEGVDIYEPYTEYCNMKGLKAACGDGADFLRKTEGVDGIFVGQVVEHLTPHQIIDLCNTAYDRLEKGGCIIIETPNPTSLSIYTNAFYIDPSHIKPVHPLTMQYYLEKAGFTDVEIIYTENSRPPYSIPALKCEGAENTEEFNEAMKRVSDMIFGSQDYAVVAVKKG</sequence>
<evidence type="ECO:0000313" key="1">
    <source>
        <dbReference type="EMBL" id="PWJ13468.1"/>
    </source>
</evidence>
<proteinExistence type="predicted"/>
<dbReference type="Pfam" id="PF13489">
    <property type="entry name" value="Methyltransf_23"/>
    <property type="match status" value="1"/>
</dbReference>